<dbReference type="EMBL" id="LT906555">
    <property type="protein sequence ID" value="SNW62176.1"/>
    <property type="molecule type" value="Genomic_DNA"/>
</dbReference>
<reference evidence="1" key="1">
    <citation type="submission" date="2017-08" db="EMBL/GenBank/DDBJ databases">
        <authorList>
            <consortium name="Urmite Genomes"/>
        </authorList>
    </citation>
    <scope>NUCLEOTIDE SEQUENCE [LARGE SCALE GENOMIC DNA]</scope>
    <source>
        <strain evidence="1">IHUMI-LCC2</strain>
    </source>
</reference>
<accession>A0A2I2L3R5</accession>
<evidence type="ECO:0000313" key="1">
    <source>
        <dbReference type="EMBL" id="SNW62176.1"/>
    </source>
</evidence>
<gene>
    <name evidence="1" type="ORF">ORPV_272</name>
</gene>
<sequence length="445" mass="50940">MSYQPVTLVNDNIMTIFNDLTPTEISNYCGIDNAMRNVCKSNEFDRYFLNKFFVGNLSSIKNQVPKGQSLSLAKTIYDSKLIDVADTIKGNDLIRKAMILYHIGNYPLIPSMDESLVIDLFNHIYPNTKTIDKINVGIRGILNMGDILERVFSLYYHLNDIMKLIDHIVDNGRNSLLHDIYYLCLAYNRKDVYDTLMNKYGFIFGSDRIKDLLKGKNFGIDIVYDVANNSGMGTDQALLASYLLYSDDNNDVITRGYRGTQRYDSGALISGSEYPTLFFNNYKNQILEFDDFRDIYNGDLTHRYFVPYFVNDNLDVQLIRMQVDNDRDSVVESVGHVALRTLNSKLINWLYDINVDNANTELLALDMINLLPNNMWSVLSIITKGKNKESIDKFYNELLTQAGELGYISVNIYTALVYRLTLSTSNSDTLQEYIDYVAPDGIDNL</sequence>
<protein>
    <submittedName>
        <fullName evidence="1">Uncharacterized protein</fullName>
    </submittedName>
</protein>
<dbReference type="GeneID" id="35382042"/>
<dbReference type="Proteomes" id="UP000236316">
    <property type="component" value="Segment"/>
</dbReference>
<keyword evidence="2" id="KW-1185">Reference proteome</keyword>
<proteinExistence type="predicted"/>
<name>A0A2I2L3R5_9VIRU</name>
<organism evidence="1">
    <name type="scientific">Orpheovirus IHUMI-LCC2</name>
    <dbReference type="NCBI Taxonomy" id="2023057"/>
    <lineage>
        <taxon>Viruses</taxon>
        <taxon>Varidnaviria</taxon>
        <taxon>Bamfordvirae</taxon>
        <taxon>Nucleocytoviricota</taxon>
        <taxon>Megaviricetes</taxon>
        <taxon>Pimascovirales</taxon>
        <taxon>Ocovirineae</taxon>
        <taxon>Orpheoviridae</taxon>
        <taxon>Alphaorpheovirus</taxon>
        <taxon>Alphaorpheovirus massiliense</taxon>
    </lineage>
</organism>
<evidence type="ECO:0000313" key="2">
    <source>
        <dbReference type="Proteomes" id="UP000236316"/>
    </source>
</evidence>
<dbReference type="KEGG" id="vg:35382042"/>
<dbReference type="RefSeq" id="YP_009448478.1">
    <property type="nucleotide sequence ID" value="NC_036594.1"/>
</dbReference>